<comment type="caution">
    <text evidence="1">The sequence shown here is derived from an EMBL/GenBank/DDBJ whole genome shotgun (WGS) entry which is preliminary data.</text>
</comment>
<dbReference type="EMBL" id="PKPP01009212">
    <property type="protein sequence ID" value="PWA48772.1"/>
    <property type="molecule type" value="Genomic_DNA"/>
</dbReference>
<evidence type="ECO:0000313" key="1">
    <source>
        <dbReference type="EMBL" id="PWA48772.1"/>
    </source>
</evidence>
<dbReference type="STRING" id="35608.A0A2U1LIE6"/>
<dbReference type="Proteomes" id="UP000245207">
    <property type="component" value="Unassembled WGS sequence"/>
</dbReference>
<name>A0A2U1LIE6_ARTAN</name>
<organism evidence="1 2">
    <name type="scientific">Artemisia annua</name>
    <name type="common">Sweet wormwood</name>
    <dbReference type="NCBI Taxonomy" id="35608"/>
    <lineage>
        <taxon>Eukaryota</taxon>
        <taxon>Viridiplantae</taxon>
        <taxon>Streptophyta</taxon>
        <taxon>Embryophyta</taxon>
        <taxon>Tracheophyta</taxon>
        <taxon>Spermatophyta</taxon>
        <taxon>Magnoliopsida</taxon>
        <taxon>eudicotyledons</taxon>
        <taxon>Gunneridae</taxon>
        <taxon>Pentapetalae</taxon>
        <taxon>asterids</taxon>
        <taxon>campanulids</taxon>
        <taxon>Asterales</taxon>
        <taxon>Asteraceae</taxon>
        <taxon>Asteroideae</taxon>
        <taxon>Anthemideae</taxon>
        <taxon>Artemisiinae</taxon>
        <taxon>Artemisia</taxon>
    </lineage>
</organism>
<accession>A0A2U1LIE6</accession>
<protein>
    <submittedName>
        <fullName evidence="1">3-dehydroquinate synthase AroB</fullName>
    </submittedName>
</protein>
<dbReference type="AlphaFoldDB" id="A0A2U1LIE6"/>
<evidence type="ECO:0000313" key="2">
    <source>
        <dbReference type="Proteomes" id="UP000245207"/>
    </source>
</evidence>
<keyword evidence="2" id="KW-1185">Reference proteome</keyword>
<gene>
    <name evidence="1" type="ORF">CTI12_AA490670</name>
</gene>
<reference evidence="1 2" key="1">
    <citation type="journal article" date="2018" name="Mol. Plant">
        <title>The genome of Artemisia annua provides insight into the evolution of Asteraceae family and artemisinin biosynthesis.</title>
        <authorList>
            <person name="Shen Q."/>
            <person name="Zhang L."/>
            <person name="Liao Z."/>
            <person name="Wang S."/>
            <person name="Yan T."/>
            <person name="Shi P."/>
            <person name="Liu M."/>
            <person name="Fu X."/>
            <person name="Pan Q."/>
            <person name="Wang Y."/>
            <person name="Lv Z."/>
            <person name="Lu X."/>
            <person name="Zhang F."/>
            <person name="Jiang W."/>
            <person name="Ma Y."/>
            <person name="Chen M."/>
            <person name="Hao X."/>
            <person name="Li L."/>
            <person name="Tang Y."/>
            <person name="Lv G."/>
            <person name="Zhou Y."/>
            <person name="Sun X."/>
            <person name="Brodelius P.E."/>
            <person name="Rose J.K.C."/>
            <person name="Tang K."/>
        </authorList>
    </citation>
    <scope>NUCLEOTIDE SEQUENCE [LARGE SCALE GENOMIC DNA]</scope>
    <source>
        <strain evidence="2">cv. Huhao1</strain>
        <tissue evidence="1">Leaf</tissue>
    </source>
</reference>
<proteinExistence type="predicted"/>
<sequence length="99" mass="10684">MAACLMTSTTVTFSKHNLSLTTINHHNTVVFKNTVRIRPMSIKLQMKVSASSAVVEGSKSSVVVGVDLGDRSYPIYIGSGLLNQPDLLQSDNDVTCIMV</sequence>